<organism evidence="11 12">
    <name type="scientific">Brevibacterium celere</name>
    <dbReference type="NCBI Taxonomy" id="225845"/>
    <lineage>
        <taxon>Bacteria</taxon>
        <taxon>Bacillati</taxon>
        <taxon>Actinomycetota</taxon>
        <taxon>Actinomycetes</taxon>
        <taxon>Micrococcales</taxon>
        <taxon>Brevibacteriaceae</taxon>
        <taxon>Brevibacterium</taxon>
    </lineage>
</organism>
<dbReference type="PANTHER" id="PTHR43668">
    <property type="entry name" value="ALLANTOINASE"/>
    <property type="match status" value="1"/>
</dbReference>
<accession>A0A366IGK3</accession>
<dbReference type="GO" id="GO:0000256">
    <property type="term" value="P:allantoin catabolic process"/>
    <property type="evidence" value="ECO:0007669"/>
    <property type="project" value="InterPro"/>
</dbReference>
<dbReference type="InterPro" id="IPR017593">
    <property type="entry name" value="Allantoinase"/>
</dbReference>
<evidence type="ECO:0000256" key="3">
    <source>
        <dbReference type="ARBA" id="ARBA00010368"/>
    </source>
</evidence>
<evidence type="ECO:0000313" key="11">
    <source>
        <dbReference type="EMBL" id="RBP69950.1"/>
    </source>
</evidence>
<gene>
    <name evidence="11" type="ORF">DFO65_110108</name>
</gene>
<keyword evidence="6" id="KW-0659">Purine metabolism</keyword>
<comment type="caution">
    <text evidence="11">The sequence shown here is derived from an EMBL/GenBank/DDBJ whole genome shotgun (WGS) entry which is preliminary data.</text>
</comment>
<name>A0A366IGK3_9MICO</name>
<protein>
    <recommendedName>
        <fullName evidence="5">allantoinase</fullName>
        <ecNumber evidence="5">3.5.2.5</ecNumber>
    </recommendedName>
</protein>
<dbReference type="GO" id="GO:0008270">
    <property type="term" value="F:zinc ion binding"/>
    <property type="evidence" value="ECO:0007669"/>
    <property type="project" value="InterPro"/>
</dbReference>
<evidence type="ECO:0000256" key="4">
    <source>
        <dbReference type="ARBA" id="ARBA00011881"/>
    </source>
</evidence>
<evidence type="ECO:0000256" key="2">
    <source>
        <dbReference type="ARBA" id="ARBA00004968"/>
    </source>
</evidence>
<comment type="cofactor">
    <cofactor evidence="1">
        <name>Zn(2+)</name>
        <dbReference type="ChEBI" id="CHEBI:29105"/>
    </cofactor>
</comment>
<keyword evidence="12" id="KW-1185">Reference proteome</keyword>
<dbReference type="Gene3D" id="3.20.20.140">
    <property type="entry name" value="Metal-dependent hydrolases"/>
    <property type="match status" value="1"/>
</dbReference>
<dbReference type="InterPro" id="IPR006680">
    <property type="entry name" value="Amidohydro-rel"/>
</dbReference>
<dbReference type="FunFam" id="3.20.20.140:FF:000032">
    <property type="entry name" value="Allantoinase Dal1"/>
    <property type="match status" value="1"/>
</dbReference>
<sequence>MIVEDAGSTAAGAAVIDQTSGQGFDLVIRAERALLPEGVSRAEIGVKDGRIAEIAAGSSLTGAVAADADIVEVDETQILLPGLVDTHVHVNDPGRSEWEGFDSATRAAAAGGVTTIIDMPLNSLPPTVNVEALDVKREVAGPKAFVDVGFWGGAIPGNTADLAPLHEAGVYGFKCFLEDSGVEEFPPLEPEEMRADMAELARFDGLLIVHAEDHEVMASVPKGPGGPKFSDFLATRPKEAENVAIARVIEAARETGARAHILHLSSADALPQIAAAKAEGVKLTVETCPHYLVFSAEEIPDGATTHKCCPPIREEANREALWQGLIDGTIDCIVSDHSPSTAELKLLESGDFGSAWGGISSLQLGLSLVWTEAAERGIDLAEVVRWMSSAPAAVARVENKGSIVVGNDADFAIFAPDEKWTVSATELYHRNQITAYDTRTVRGAVKSTILRGAPVSFDEPQGRLLTVR</sequence>
<keyword evidence="9" id="KW-0862">Zinc</keyword>
<dbReference type="NCBIfam" id="TIGR03178">
    <property type="entry name" value="allantoinase"/>
    <property type="match status" value="1"/>
</dbReference>
<evidence type="ECO:0000256" key="7">
    <source>
        <dbReference type="ARBA" id="ARBA00022723"/>
    </source>
</evidence>
<dbReference type="SUPFAM" id="SSF51338">
    <property type="entry name" value="Composite domain of metallo-dependent hydrolases"/>
    <property type="match status" value="1"/>
</dbReference>
<evidence type="ECO:0000256" key="8">
    <source>
        <dbReference type="ARBA" id="ARBA00022801"/>
    </source>
</evidence>
<dbReference type="InterPro" id="IPR050138">
    <property type="entry name" value="DHOase/Allantoinase_Hydrolase"/>
</dbReference>
<dbReference type="Pfam" id="PF01979">
    <property type="entry name" value="Amidohydro_1"/>
    <property type="match status" value="1"/>
</dbReference>
<keyword evidence="7" id="KW-0479">Metal-binding</keyword>
<comment type="similarity">
    <text evidence="3">Belongs to the metallo-dependent hydrolases superfamily. Allantoinase family.</text>
</comment>
<keyword evidence="8" id="KW-0378">Hydrolase</keyword>
<evidence type="ECO:0000256" key="6">
    <source>
        <dbReference type="ARBA" id="ARBA00022631"/>
    </source>
</evidence>
<evidence type="ECO:0000259" key="10">
    <source>
        <dbReference type="Pfam" id="PF01979"/>
    </source>
</evidence>
<comment type="pathway">
    <text evidence="2">Nitrogen metabolism; (S)-allantoin degradation; allantoate from (S)-allantoin: step 1/1.</text>
</comment>
<dbReference type="PANTHER" id="PTHR43668:SF2">
    <property type="entry name" value="ALLANTOINASE"/>
    <property type="match status" value="1"/>
</dbReference>
<dbReference type="AlphaFoldDB" id="A0A366IGK3"/>
<dbReference type="Proteomes" id="UP000253509">
    <property type="component" value="Unassembled WGS sequence"/>
</dbReference>
<dbReference type="GO" id="GO:0005737">
    <property type="term" value="C:cytoplasm"/>
    <property type="evidence" value="ECO:0007669"/>
    <property type="project" value="TreeGrafter"/>
</dbReference>
<dbReference type="GO" id="GO:0050897">
    <property type="term" value="F:cobalt ion binding"/>
    <property type="evidence" value="ECO:0007669"/>
    <property type="project" value="InterPro"/>
</dbReference>
<dbReference type="GO" id="GO:0004038">
    <property type="term" value="F:allantoinase activity"/>
    <property type="evidence" value="ECO:0007669"/>
    <property type="project" value="UniProtKB-EC"/>
</dbReference>
<dbReference type="EMBL" id="QNSB01000010">
    <property type="protein sequence ID" value="RBP69950.1"/>
    <property type="molecule type" value="Genomic_DNA"/>
</dbReference>
<comment type="subunit">
    <text evidence="4">Homotetramer.</text>
</comment>
<dbReference type="GO" id="GO:0006145">
    <property type="term" value="P:purine nucleobase catabolic process"/>
    <property type="evidence" value="ECO:0007669"/>
    <property type="project" value="TreeGrafter"/>
</dbReference>
<evidence type="ECO:0000313" key="12">
    <source>
        <dbReference type="Proteomes" id="UP000253509"/>
    </source>
</evidence>
<dbReference type="EC" id="3.5.2.5" evidence="5"/>
<evidence type="ECO:0000256" key="5">
    <source>
        <dbReference type="ARBA" id="ARBA00012863"/>
    </source>
</evidence>
<dbReference type="RefSeq" id="WP_113905028.1">
    <property type="nucleotide sequence ID" value="NZ_QNSB01000010.1"/>
</dbReference>
<reference evidence="11 12" key="1">
    <citation type="submission" date="2018-06" db="EMBL/GenBank/DDBJ databases">
        <title>Freshwater and sediment microbial communities from various areas in North America, analyzing microbe dynamics in response to fracking.</title>
        <authorList>
            <person name="Lamendella R."/>
        </authorList>
    </citation>
    <scope>NUCLEOTIDE SEQUENCE [LARGE SCALE GENOMIC DNA]</scope>
    <source>
        <strain evidence="11 12">3b_TX</strain>
    </source>
</reference>
<dbReference type="InterPro" id="IPR011059">
    <property type="entry name" value="Metal-dep_hydrolase_composite"/>
</dbReference>
<feature type="domain" description="Amidohydrolase-related" evidence="10">
    <location>
        <begin position="78"/>
        <end position="453"/>
    </location>
</feature>
<evidence type="ECO:0000256" key="9">
    <source>
        <dbReference type="ARBA" id="ARBA00022833"/>
    </source>
</evidence>
<dbReference type="InterPro" id="IPR032466">
    <property type="entry name" value="Metal_Hydrolase"/>
</dbReference>
<dbReference type="SUPFAM" id="SSF51556">
    <property type="entry name" value="Metallo-dependent hydrolases"/>
    <property type="match status" value="1"/>
</dbReference>
<evidence type="ECO:0000256" key="1">
    <source>
        <dbReference type="ARBA" id="ARBA00001947"/>
    </source>
</evidence>
<proteinExistence type="inferred from homology"/>